<dbReference type="InterPro" id="IPR036291">
    <property type="entry name" value="NAD(P)-bd_dom_sf"/>
</dbReference>
<evidence type="ECO:0000256" key="3">
    <source>
        <dbReference type="SAM" id="Phobius"/>
    </source>
</evidence>
<dbReference type="InterPro" id="IPR002347">
    <property type="entry name" value="SDR_fam"/>
</dbReference>
<reference evidence="4 5" key="1">
    <citation type="submission" date="2021-06" db="EMBL/GenBank/DDBJ databases">
        <authorList>
            <person name="Palmer J.M."/>
        </authorList>
    </citation>
    <scope>NUCLEOTIDE SEQUENCE [LARGE SCALE GENOMIC DNA]</scope>
    <source>
        <strain evidence="4 5">MEX-2019</strain>
        <tissue evidence="4">Muscle</tissue>
    </source>
</reference>
<dbReference type="EMBL" id="JAHHUM010001443">
    <property type="protein sequence ID" value="KAK5612377.1"/>
    <property type="molecule type" value="Genomic_DNA"/>
</dbReference>
<name>A0AAV9RUB8_9TELE</name>
<dbReference type="SUPFAM" id="SSF51735">
    <property type="entry name" value="NAD(P)-binding Rossmann-fold domains"/>
    <property type="match status" value="1"/>
</dbReference>
<dbReference type="PANTHER" id="PTHR43157">
    <property type="entry name" value="PHOSPHATIDYLINOSITOL-GLYCAN BIOSYNTHESIS CLASS F PROTEIN-RELATED"/>
    <property type="match status" value="1"/>
</dbReference>
<dbReference type="GO" id="GO:0016491">
    <property type="term" value="F:oxidoreductase activity"/>
    <property type="evidence" value="ECO:0007669"/>
    <property type="project" value="UniProtKB-KW"/>
</dbReference>
<evidence type="ECO:0000256" key="2">
    <source>
        <dbReference type="ARBA" id="ARBA00023002"/>
    </source>
</evidence>
<comment type="caution">
    <text evidence="4">The sequence shown here is derived from an EMBL/GenBank/DDBJ whole genome shotgun (WGS) entry which is preliminary data.</text>
</comment>
<accession>A0AAV9RUB8</accession>
<evidence type="ECO:0000256" key="1">
    <source>
        <dbReference type="ARBA" id="ARBA00006484"/>
    </source>
</evidence>
<dbReference type="Gene3D" id="3.40.50.720">
    <property type="entry name" value="NAD(P)-binding Rossmann-like Domain"/>
    <property type="match status" value="1"/>
</dbReference>
<organism evidence="4 5">
    <name type="scientific">Crenichthys baileyi</name>
    <name type="common">White River springfish</name>
    <dbReference type="NCBI Taxonomy" id="28760"/>
    <lineage>
        <taxon>Eukaryota</taxon>
        <taxon>Metazoa</taxon>
        <taxon>Chordata</taxon>
        <taxon>Craniata</taxon>
        <taxon>Vertebrata</taxon>
        <taxon>Euteleostomi</taxon>
        <taxon>Actinopterygii</taxon>
        <taxon>Neopterygii</taxon>
        <taxon>Teleostei</taxon>
        <taxon>Neoteleostei</taxon>
        <taxon>Acanthomorphata</taxon>
        <taxon>Ovalentaria</taxon>
        <taxon>Atherinomorphae</taxon>
        <taxon>Cyprinodontiformes</taxon>
        <taxon>Goodeidae</taxon>
        <taxon>Crenichthys</taxon>
    </lineage>
</organism>
<keyword evidence="2" id="KW-0560">Oxidoreductase</keyword>
<evidence type="ECO:0000313" key="5">
    <source>
        <dbReference type="Proteomes" id="UP001311232"/>
    </source>
</evidence>
<dbReference type="PANTHER" id="PTHR43157:SF44">
    <property type="entry name" value="DEHYDROGENASE_REDUCTASE SDR FAMILY MEMBER 13"/>
    <property type="match status" value="1"/>
</dbReference>
<feature type="transmembrane region" description="Helical" evidence="3">
    <location>
        <begin position="238"/>
        <end position="258"/>
    </location>
</feature>
<keyword evidence="3" id="KW-0472">Membrane</keyword>
<keyword evidence="5" id="KW-1185">Reference proteome</keyword>
<sequence>MITLLLGGLLAAVYFLLRVTILKLPRCKSDAKLHGKTVVITGANSGIGKETAMDLARRGARVILACRDRERAEAAVQEIIQETGNQQVLFMQLDLASLLSVRTFAENLLQSESRLDLLINNAGVLSDGQTDDGFGMMFGVNHLGHFLLTVLLLDRLKTSGPSRVVTVASNSYRWSKLDFSVLLDHRDSPLGSNYSQIYRKYCNSKLCNILFTCELSRRLQGTNVTCYSLHPGLIRTQLGRYLGIWIKVFVMPIFYLLFMDPKSGAQTTLYCALEQGIEHLSGHFFSRCTLQLNIGSKARDDDAARKLWDLSESFCGLSKTHKLDSGDGSGFS</sequence>
<protein>
    <submittedName>
        <fullName evidence="4">Uncharacterized protein</fullName>
    </submittedName>
</protein>
<evidence type="ECO:0000313" key="4">
    <source>
        <dbReference type="EMBL" id="KAK5612377.1"/>
    </source>
</evidence>
<dbReference type="AlphaFoldDB" id="A0AAV9RUB8"/>
<gene>
    <name evidence="4" type="ORF">CRENBAI_006994</name>
</gene>
<keyword evidence="3" id="KW-0812">Transmembrane</keyword>
<dbReference type="Pfam" id="PF00106">
    <property type="entry name" value="adh_short"/>
    <property type="match status" value="1"/>
</dbReference>
<keyword evidence="3" id="KW-1133">Transmembrane helix</keyword>
<proteinExistence type="inferred from homology"/>
<comment type="similarity">
    <text evidence="1">Belongs to the short-chain dehydrogenases/reductases (SDR) family.</text>
</comment>
<dbReference type="Proteomes" id="UP001311232">
    <property type="component" value="Unassembled WGS sequence"/>
</dbReference>
<dbReference type="PRINTS" id="PR00081">
    <property type="entry name" value="GDHRDH"/>
</dbReference>